<reference evidence="1" key="1">
    <citation type="submission" date="2020-03" db="EMBL/GenBank/DDBJ databases">
        <authorList>
            <person name="Weist P."/>
        </authorList>
    </citation>
    <scope>NUCLEOTIDE SEQUENCE</scope>
</reference>
<organism evidence="1 2">
    <name type="scientific">Pleuronectes platessa</name>
    <name type="common">European plaice</name>
    <dbReference type="NCBI Taxonomy" id="8262"/>
    <lineage>
        <taxon>Eukaryota</taxon>
        <taxon>Metazoa</taxon>
        <taxon>Chordata</taxon>
        <taxon>Craniata</taxon>
        <taxon>Vertebrata</taxon>
        <taxon>Euteleostomi</taxon>
        <taxon>Actinopterygii</taxon>
        <taxon>Neopterygii</taxon>
        <taxon>Teleostei</taxon>
        <taxon>Neoteleostei</taxon>
        <taxon>Acanthomorphata</taxon>
        <taxon>Carangaria</taxon>
        <taxon>Pleuronectiformes</taxon>
        <taxon>Pleuronectoidei</taxon>
        <taxon>Pleuronectidae</taxon>
        <taxon>Pleuronectes</taxon>
    </lineage>
</organism>
<accession>A0A9N7YAZ6</accession>
<dbReference type="AlphaFoldDB" id="A0A9N7YAZ6"/>
<name>A0A9N7YAZ6_PLEPL</name>
<dbReference type="Proteomes" id="UP001153269">
    <property type="component" value="Unassembled WGS sequence"/>
</dbReference>
<sequence length="119" mass="13616">MLVKGVVIMVVKIKDRQFPVGLKEFLKESLVQLDHLDQRGLQVLLDLQEMDNQGLWGNLDLLVHLECLGWENQVCQGCQASQEEIVRLDHRVKWVLAVRMDQLDSQGLRVPQDQLGCQG</sequence>
<protein>
    <submittedName>
        <fullName evidence="1">Uncharacterized protein</fullName>
    </submittedName>
</protein>
<gene>
    <name evidence="1" type="ORF">PLEPLA_LOCUS5558</name>
</gene>
<evidence type="ECO:0000313" key="1">
    <source>
        <dbReference type="EMBL" id="CAB1417739.1"/>
    </source>
</evidence>
<comment type="caution">
    <text evidence="1">The sequence shown here is derived from an EMBL/GenBank/DDBJ whole genome shotgun (WGS) entry which is preliminary data.</text>
</comment>
<evidence type="ECO:0000313" key="2">
    <source>
        <dbReference type="Proteomes" id="UP001153269"/>
    </source>
</evidence>
<dbReference type="EMBL" id="CADEAL010000280">
    <property type="protein sequence ID" value="CAB1417739.1"/>
    <property type="molecule type" value="Genomic_DNA"/>
</dbReference>
<keyword evidence="2" id="KW-1185">Reference proteome</keyword>
<proteinExistence type="predicted"/>